<dbReference type="SUPFAM" id="SSF54593">
    <property type="entry name" value="Glyoxalase/Bleomycin resistance protein/Dihydroxybiphenyl dioxygenase"/>
    <property type="match status" value="1"/>
</dbReference>
<dbReference type="InterPro" id="IPR037523">
    <property type="entry name" value="VOC_core"/>
</dbReference>
<dbReference type="AlphaFoldDB" id="A0AA48KQK4"/>
<dbReference type="PROSITE" id="PS51819">
    <property type="entry name" value="VOC"/>
    <property type="match status" value="1"/>
</dbReference>
<gene>
    <name evidence="2" type="ORF">MACH26_33970</name>
</gene>
<protein>
    <submittedName>
        <fullName evidence="2">Glyoxalase</fullName>
    </submittedName>
</protein>
<dbReference type="Gene3D" id="3.10.180.10">
    <property type="entry name" value="2,3-Dihydroxybiphenyl 1,2-Dioxygenase, domain 1"/>
    <property type="match status" value="1"/>
</dbReference>
<evidence type="ECO:0000313" key="3">
    <source>
        <dbReference type="Proteomes" id="UP001333710"/>
    </source>
</evidence>
<feature type="domain" description="VOC" evidence="1">
    <location>
        <begin position="4"/>
        <end position="130"/>
    </location>
</feature>
<dbReference type="RefSeq" id="WP_338293975.1">
    <property type="nucleotide sequence ID" value="NZ_AP027272.1"/>
</dbReference>
<proteinExistence type="predicted"/>
<evidence type="ECO:0000313" key="2">
    <source>
        <dbReference type="EMBL" id="BDX07876.1"/>
    </source>
</evidence>
<organism evidence="2 3">
    <name type="scientific">Planctobacterium marinum</name>
    <dbReference type="NCBI Taxonomy" id="1631968"/>
    <lineage>
        <taxon>Bacteria</taxon>
        <taxon>Pseudomonadati</taxon>
        <taxon>Pseudomonadota</taxon>
        <taxon>Gammaproteobacteria</taxon>
        <taxon>Alteromonadales</taxon>
        <taxon>Alteromonadaceae</taxon>
        <taxon>Planctobacterium</taxon>
    </lineage>
</organism>
<dbReference type="Pfam" id="PF00903">
    <property type="entry name" value="Glyoxalase"/>
    <property type="match status" value="1"/>
</dbReference>
<sequence>MATGPGRMTPMLNVRDIFKSLDFYQQALGFELVSPMEELIHFRWGIIAADGTEFMLSESECAPKLESHIDPLSDNSWSVNFYFYPANIEQLHETLVANQFQPTELKMTDYGMQEFSIQDPDGHLLSFGAESNA</sequence>
<dbReference type="InterPro" id="IPR029068">
    <property type="entry name" value="Glyas_Bleomycin-R_OHBP_Dase"/>
</dbReference>
<reference evidence="2" key="1">
    <citation type="submission" date="2023-01" db="EMBL/GenBank/DDBJ databases">
        <title>Complete genome sequence of Planctobacterium marinum strain Dej080120_11.</title>
        <authorList>
            <person name="Ueki S."/>
            <person name="Maruyama F."/>
        </authorList>
    </citation>
    <scope>NUCLEOTIDE SEQUENCE</scope>
    <source>
        <strain evidence="2">Dej080120_11</strain>
    </source>
</reference>
<accession>A0AA48KQK4</accession>
<keyword evidence="3" id="KW-1185">Reference proteome</keyword>
<dbReference type="EMBL" id="AP027272">
    <property type="protein sequence ID" value="BDX07876.1"/>
    <property type="molecule type" value="Genomic_DNA"/>
</dbReference>
<dbReference type="KEGG" id="pmaw:MACH26_33970"/>
<dbReference type="Proteomes" id="UP001333710">
    <property type="component" value="Chromosome"/>
</dbReference>
<name>A0AA48KQK4_9ALTE</name>
<evidence type="ECO:0000259" key="1">
    <source>
        <dbReference type="PROSITE" id="PS51819"/>
    </source>
</evidence>
<dbReference type="InterPro" id="IPR004360">
    <property type="entry name" value="Glyas_Fos-R_dOase_dom"/>
</dbReference>